<proteinExistence type="predicted"/>
<dbReference type="Proteomes" id="UP001501803">
    <property type="component" value="Unassembled WGS sequence"/>
</dbReference>
<keyword evidence="2" id="KW-1185">Reference proteome</keyword>
<sequence>MSAVSYRAVTVLGSRRPIEAFEVELVPSCVFEPVEQAVSVPTASRRAVVNMMALRAEILIGSLPTPPPHGDVASILLPLSVASQ</sequence>
<evidence type="ECO:0000313" key="2">
    <source>
        <dbReference type="Proteomes" id="UP001501803"/>
    </source>
</evidence>
<organism evidence="1 2">
    <name type="scientific">Leifsonia kafniensis</name>
    <dbReference type="NCBI Taxonomy" id="475957"/>
    <lineage>
        <taxon>Bacteria</taxon>
        <taxon>Bacillati</taxon>
        <taxon>Actinomycetota</taxon>
        <taxon>Actinomycetes</taxon>
        <taxon>Micrococcales</taxon>
        <taxon>Microbacteriaceae</taxon>
        <taxon>Leifsonia</taxon>
    </lineage>
</organism>
<dbReference type="EMBL" id="BAABCN010000004">
    <property type="protein sequence ID" value="GAA3876451.1"/>
    <property type="molecule type" value="Genomic_DNA"/>
</dbReference>
<evidence type="ECO:0000313" key="1">
    <source>
        <dbReference type="EMBL" id="GAA3876451.1"/>
    </source>
</evidence>
<reference evidence="2" key="1">
    <citation type="journal article" date="2019" name="Int. J. Syst. Evol. Microbiol.">
        <title>The Global Catalogue of Microorganisms (GCM) 10K type strain sequencing project: providing services to taxonomists for standard genome sequencing and annotation.</title>
        <authorList>
            <consortium name="The Broad Institute Genomics Platform"/>
            <consortium name="The Broad Institute Genome Sequencing Center for Infectious Disease"/>
            <person name="Wu L."/>
            <person name="Ma J."/>
        </authorList>
    </citation>
    <scope>NUCLEOTIDE SEQUENCE [LARGE SCALE GENOMIC DNA]</scope>
    <source>
        <strain evidence="2">JCM 17021</strain>
    </source>
</reference>
<gene>
    <name evidence="1" type="ORF">GCM10022381_18790</name>
</gene>
<accession>A0ABP7KG12</accession>
<comment type="caution">
    <text evidence="1">The sequence shown here is derived from an EMBL/GenBank/DDBJ whole genome shotgun (WGS) entry which is preliminary data.</text>
</comment>
<name>A0ABP7KG12_9MICO</name>
<protein>
    <submittedName>
        <fullName evidence="1">Uncharacterized protein</fullName>
    </submittedName>
</protein>